<dbReference type="Proteomes" id="UP001153332">
    <property type="component" value="Unassembled WGS sequence"/>
</dbReference>
<reference evidence="1" key="1">
    <citation type="submission" date="2022-12" db="EMBL/GenBank/DDBJ databases">
        <title>Genome Sequence of Lasiodiplodia mahajangana.</title>
        <authorList>
            <person name="Buettner E."/>
        </authorList>
    </citation>
    <scope>NUCLEOTIDE SEQUENCE</scope>
    <source>
        <strain evidence="1">VT137</strain>
    </source>
</reference>
<organism evidence="1 2">
    <name type="scientific">Lasiodiplodia mahajangana</name>
    <dbReference type="NCBI Taxonomy" id="1108764"/>
    <lineage>
        <taxon>Eukaryota</taxon>
        <taxon>Fungi</taxon>
        <taxon>Dikarya</taxon>
        <taxon>Ascomycota</taxon>
        <taxon>Pezizomycotina</taxon>
        <taxon>Dothideomycetes</taxon>
        <taxon>Dothideomycetes incertae sedis</taxon>
        <taxon>Botryosphaeriales</taxon>
        <taxon>Botryosphaeriaceae</taxon>
        <taxon>Lasiodiplodia</taxon>
    </lineage>
</organism>
<evidence type="ECO:0000313" key="1">
    <source>
        <dbReference type="EMBL" id="KAJ8130368.1"/>
    </source>
</evidence>
<protein>
    <submittedName>
        <fullName evidence="1">Uncharacterized protein</fullName>
    </submittedName>
</protein>
<comment type="caution">
    <text evidence="1">The sequence shown here is derived from an EMBL/GenBank/DDBJ whole genome shotgun (WGS) entry which is preliminary data.</text>
</comment>
<evidence type="ECO:0000313" key="2">
    <source>
        <dbReference type="Proteomes" id="UP001153332"/>
    </source>
</evidence>
<dbReference type="EMBL" id="JAPUUL010000516">
    <property type="protein sequence ID" value="KAJ8130368.1"/>
    <property type="molecule type" value="Genomic_DNA"/>
</dbReference>
<sequence length="206" mass="23457">MPQLDVTPIISNISATQRTQNTEFALKLVLQTPYGLLISINQNANKTSLLTGLLNVSMSDGSLQDPGTTPADKTESPGYKYRLSPRWGPGFLWYDTEWHGTPRGEYMVDYETLKARYGKAWSDAYDAWTSRYIKAFVEYTLDPEWQHHPCPALMESKTWALDGMMLAAWLCLQPDVESVEYAPGFEKVMFQKEGLVETMKSFLEHL</sequence>
<gene>
    <name evidence="1" type="ORF">O1611_g3260</name>
</gene>
<accession>A0ACC2JSB6</accession>
<name>A0ACC2JSB6_9PEZI</name>
<proteinExistence type="predicted"/>
<keyword evidence="2" id="KW-1185">Reference proteome</keyword>